<reference evidence="1" key="1">
    <citation type="submission" date="2021-10" db="EMBL/GenBank/DDBJ databases">
        <title>Tropical sea cucumber genome reveals ecological adaptation and Cuvierian tubules defense mechanism.</title>
        <authorList>
            <person name="Chen T."/>
        </authorList>
    </citation>
    <scope>NUCLEOTIDE SEQUENCE</scope>
    <source>
        <strain evidence="1">Nanhai2018</strain>
        <tissue evidence="1">Muscle</tissue>
    </source>
</reference>
<comment type="caution">
    <text evidence="1">The sequence shown here is derived from an EMBL/GenBank/DDBJ whole genome shotgun (WGS) entry which is preliminary data.</text>
</comment>
<evidence type="ECO:0000313" key="2">
    <source>
        <dbReference type="Proteomes" id="UP001152320"/>
    </source>
</evidence>
<keyword evidence="1" id="KW-0808">Transferase</keyword>
<name>A0A9Q1BNX1_HOLLE</name>
<dbReference type="GO" id="GO:0003964">
    <property type="term" value="F:RNA-directed DNA polymerase activity"/>
    <property type="evidence" value="ECO:0007669"/>
    <property type="project" value="UniProtKB-KW"/>
</dbReference>
<dbReference type="Proteomes" id="UP001152320">
    <property type="component" value="Chromosome 13"/>
</dbReference>
<sequence>MWEYIKYKIRAYSIQYSKRKAAARRKQEKEVLREISFLESSYYLNGSQESFDRLNDARARLETLYNYKLKGIIIRSRARWVEQGEKSTKYFLNLENRHKCINVIRKFKSETGHDVINDASILAELSHFYKKLYNNVGCFPSLILHNLHCPNRITEDVASICDLEFTVDECKASLFSFHDNKSPGSDGFTAEFYKIFWPDIAHLVL</sequence>
<gene>
    <name evidence="1" type="ORF">HOLleu_26464</name>
</gene>
<protein>
    <submittedName>
        <fullName evidence="1">LINE-1 reverse transcriptase-like</fullName>
    </submittedName>
</protein>
<keyword evidence="1" id="KW-0548">Nucleotidyltransferase</keyword>
<accession>A0A9Q1BNX1</accession>
<proteinExistence type="predicted"/>
<organism evidence="1 2">
    <name type="scientific">Holothuria leucospilota</name>
    <name type="common">Black long sea cucumber</name>
    <name type="synonym">Mertensiothuria leucospilota</name>
    <dbReference type="NCBI Taxonomy" id="206669"/>
    <lineage>
        <taxon>Eukaryota</taxon>
        <taxon>Metazoa</taxon>
        <taxon>Echinodermata</taxon>
        <taxon>Eleutherozoa</taxon>
        <taxon>Echinozoa</taxon>
        <taxon>Holothuroidea</taxon>
        <taxon>Aspidochirotacea</taxon>
        <taxon>Aspidochirotida</taxon>
        <taxon>Holothuriidae</taxon>
        <taxon>Holothuria</taxon>
    </lineage>
</organism>
<dbReference type="AlphaFoldDB" id="A0A9Q1BNX1"/>
<keyword evidence="2" id="KW-1185">Reference proteome</keyword>
<dbReference type="OrthoDB" id="416119at2759"/>
<dbReference type="EMBL" id="JAIZAY010000013">
    <property type="protein sequence ID" value="KAJ8030142.1"/>
    <property type="molecule type" value="Genomic_DNA"/>
</dbReference>
<evidence type="ECO:0000313" key="1">
    <source>
        <dbReference type="EMBL" id="KAJ8030142.1"/>
    </source>
</evidence>
<keyword evidence="1" id="KW-0695">RNA-directed DNA polymerase</keyword>